<dbReference type="GO" id="GO:0016020">
    <property type="term" value="C:membrane"/>
    <property type="evidence" value="ECO:0007669"/>
    <property type="project" value="UniProtKB-SubCell"/>
</dbReference>
<evidence type="ECO:0000256" key="3">
    <source>
        <dbReference type="ARBA" id="ARBA00022729"/>
    </source>
</evidence>
<keyword evidence="5" id="KW-0472">Membrane</keyword>
<evidence type="ECO:0000313" key="7">
    <source>
        <dbReference type="Proteomes" id="UP000607653"/>
    </source>
</evidence>
<dbReference type="AlphaFoldDB" id="A0A822XTD2"/>
<keyword evidence="2" id="KW-0812">Transmembrane</keyword>
<name>A0A822XTD2_NELNU</name>
<protein>
    <submittedName>
        <fullName evidence="6">Uncharacterized protein</fullName>
    </submittedName>
</protein>
<proteinExistence type="predicted"/>
<comment type="caution">
    <text evidence="6">The sequence shown here is derived from an EMBL/GenBank/DDBJ whole genome shotgun (WGS) entry which is preliminary data.</text>
</comment>
<dbReference type="EMBL" id="DUZY01000001">
    <property type="protein sequence ID" value="DAD22973.1"/>
    <property type="molecule type" value="Genomic_DNA"/>
</dbReference>
<gene>
    <name evidence="6" type="ORF">HUJ06_024436</name>
</gene>
<organism evidence="6 7">
    <name type="scientific">Nelumbo nucifera</name>
    <name type="common">Sacred lotus</name>
    <dbReference type="NCBI Taxonomy" id="4432"/>
    <lineage>
        <taxon>Eukaryota</taxon>
        <taxon>Viridiplantae</taxon>
        <taxon>Streptophyta</taxon>
        <taxon>Embryophyta</taxon>
        <taxon>Tracheophyta</taxon>
        <taxon>Spermatophyta</taxon>
        <taxon>Magnoliopsida</taxon>
        <taxon>Proteales</taxon>
        <taxon>Nelumbonaceae</taxon>
        <taxon>Nelumbo</taxon>
    </lineage>
</organism>
<evidence type="ECO:0000313" key="6">
    <source>
        <dbReference type="EMBL" id="DAD22973.1"/>
    </source>
</evidence>
<evidence type="ECO:0000256" key="5">
    <source>
        <dbReference type="ARBA" id="ARBA00023136"/>
    </source>
</evidence>
<dbReference type="PANTHER" id="PTHR47974">
    <property type="entry name" value="OS07G0415500 PROTEIN"/>
    <property type="match status" value="1"/>
</dbReference>
<keyword evidence="4" id="KW-1133">Transmembrane helix</keyword>
<evidence type="ECO:0000256" key="2">
    <source>
        <dbReference type="ARBA" id="ARBA00022692"/>
    </source>
</evidence>
<evidence type="ECO:0000256" key="4">
    <source>
        <dbReference type="ARBA" id="ARBA00022989"/>
    </source>
</evidence>
<reference evidence="6 7" key="1">
    <citation type="journal article" date="2020" name="Mol. Biol. Evol.">
        <title>Distinct Expression and Methylation Patterns for Genes with Different Fates following a Single Whole-Genome Duplication in Flowering Plants.</title>
        <authorList>
            <person name="Shi T."/>
            <person name="Rahmani R.S."/>
            <person name="Gugger P.F."/>
            <person name="Wang M."/>
            <person name="Li H."/>
            <person name="Zhang Y."/>
            <person name="Li Z."/>
            <person name="Wang Q."/>
            <person name="Van de Peer Y."/>
            <person name="Marchal K."/>
            <person name="Chen J."/>
        </authorList>
    </citation>
    <scope>NUCLEOTIDE SEQUENCE [LARGE SCALE GENOMIC DNA]</scope>
    <source>
        <tissue evidence="6">Leaf</tissue>
    </source>
</reference>
<keyword evidence="3" id="KW-0732">Signal</keyword>
<sequence length="169" mass="19358">MLRIKRRAYGHSTNNNTQLVSKNGKYIFNNTKDLVFNEASVYWSVKIQYLASDGTLVKDNTASWVLAEQGAFHLRQFTLDDDGNLRVYNLGPSVNDTWKVVLKAVLEPYAIYETCGPNSIWMGSERNSPYCVCPPWFQNIIGECKRKIPFTGLEDSKFLRPDYVNFNGE</sequence>
<dbReference type="PANTHER" id="PTHR47974:SF6">
    <property type="entry name" value="NON-SPECIFIC SERINE_THREONINE PROTEIN KINASE"/>
    <property type="match status" value="1"/>
</dbReference>
<comment type="subcellular location">
    <subcellularLocation>
        <location evidence="1">Membrane</location>
        <topology evidence="1">Single-pass membrane protein</topology>
    </subcellularLocation>
</comment>
<accession>A0A822XTD2</accession>
<dbReference type="Proteomes" id="UP000607653">
    <property type="component" value="Unassembled WGS sequence"/>
</dbReference>
<evidence type="ECO:0000256" key="1">
    <source>
        <dbReference type="ARBA" id="ARBA00004167"/>
    </source>
</evidence>
<keyword evidence="7" id="KW-1185">Reference proteome</keyword>